<organism evidence="1">
    <name type="scientific">Fopius arisanus</name>
    <dbReference type="NCBI Taxonomy" id="64838"/>
    <lineage>
        <taxon>Eukaryota</taxon>
        <taxon>Metazoa</taxon>
        <taxon>Ecdysozoa</taxon>
        <taxon>Arthropoda</taxon>
        <taxon>Hexapoda</taxon>
        <taxon>Insecta</taxon>
        <taxon>Pterygota</taxon>
        <taxon>Neoptera</taxon>
        <taxon>Endopterygota</taxon>
        <taxon>Hymenoptera</taxon>
        <taxon>Apocrita</taxon>
        <taxon>Ichneumonoidea</taxon>
        <taxon>Braconidae</taxon>
        <taxon>Opiinae</taxon>
        <taxon>Fopius</taxon>
    </lineage>
</organism>
<evidence type="ECO:0000313" key="1">
    <source>
        <dbReference type="EMBL" id="JAG82529.1"/>
    </source>
</evidence>
<name>A0A0C9RHW3_9HYME</name>
<reference evidence="1" key="1">
    <citation type="submission" date="2015-01" db="EMBL/GenBank/DDBJ databases">
        <title>Transcriptome Assembly of Fopius arisanus.</title>
        <authorList>
            <person name="Geib S."/>
        </authorList>
    </citation>
    <scope>NUCLEOTIDE SEQUENCE</scope>
</reference>
<accession>A0A0C9RHW3</accession>
<feature type="non-terminal residue" evidence="1">
    <location>
        <position position="1"/>
    </location>
</feature>
<sequence length="129" mass="15120">CIFIKYFEGTWIGKVSCNDSRKRPLFAMDMWNYYQAVVEELPRTNNSVEAWHRGFSSRVTIAHACIGKFINALKEEQGTTKVVIEQWNVGCDIESRKRKRYVRYEERLSRVVGDYVNRSTLKYLKSIAA</sequence>
<proteinExistence type="predicted"/>
<dbReference type="AlphaFoldDB" id="A0A0C9RHW3"/>
<gene>
    <name evidence="1" type="primary">UGT87A2</name>
    <name evidence="1" type="ORF">g.6323</name>
</gene>
<dbReference type="EMBL" id="GBYB01012762">
    <property type="protein sequence ID" value="JAG82529.1"/>
    <property type="molecule type" value="Transcribed_RNA"/>
</dbReference>
<protein>
    <submittedName>
        <fullName evidence="1">UGT87A2 protein</fullName>
    </submittedName>
</protein>
<feature type="non-terminal residue" evidence="1">
    <location>
        <position position="129"/>
    </location>
</feature>